<keyword evidence="1" id="KW-0812">Transmembrane</keyword>
<organism evidence="2 3">
    <name type="scientific">Arthrobacter flavus</name>
    <dbReference type="NCBI Taxonomy" id="95172"/>
    <lineage>
        <taxon>Bacteria</taxon>
        <taxon>Bacillati</taxon>
        <taxon>Actinomycetota</taxon>
        <taxon>Actinomycetes</taxon>
        <taxon>Micrococcales</taxon>
        <taxon>Micrococcaceae</taxon>
        <taxon>Arthrobacter</taxon>
    </lineage>
</organism>
<comment type="caution">
    <text evidence="2">The sequence shown here is derived from an EMBL/GenBank/DDBJ whole genome shotgun (WGS) entry which is preliminary data.</text>
</comment>
<dbReference type="Proteomes" id="UP001597307">
    <property type="component" value="Unassembled WGS sequence"/>
</dbReference>
<dbReference type="EMBL" id="JBHUGA010000004">
    <property type="protein sequence ID" value="MFD1845325.1"/>
    <property type="molecule type" value="Genomic_DNA"/>
</dbReference>
<keyword evidence="1" id="KW-0472">Membrane</keyword>
<dbReference type="RefSeq" id="WP_343877386.1">
    <property type="nucleotide sequence ID" value="NZ_BAAAIJ010000004.1"/>
</dbReference>
<accession>A0ABW4Q3W1</accession>
<keyword evidence="3" id="KW-1185">Reference proteome</keyword>
<reference evidence="3" key="1">
    <citation type="journal article" date="2019" name="Int. J. Syst. Evol. Microbiol.">
        <title>The Global Catalogue of Microorganisms (GCM) 10K type strain sequencing project: providing services to taxonomists for standard genome sequencing and annotation.</title>
        <authorList>
            <consortium name="The Broad Institute Genomics Platform"/>
            <consortium name="The Broad Institute Genome Sequencing Center for Infectious Disease"/>
            <person name="Wu L."/>
            <person name="Ma J."/>
        </authorList>
    </citation>
    <scope>NUCLEOTIDE SEQUENCE [LARGE SCALE GENOMIC DNA]</scope>
    <source>
        <strain evidence="3">JCM 11496</strain>
    </source>
</reference>
<name>A0ABW4Q3W1_9MICC</name>
<protein>
    <recommendedName>
        <fullName evidence="4">Integral membrane protein</fullName>
    </recommendedName>
</protein>
<feature type="transmembrane region" description="Helical" evidence="1">
    <location>
        <begin position="169"/>
        <end position="194"/>
    </location>
</feature>
<evidence type="ECO:0000313" key="2">
    <source>
        <dbReference type="EMBL" id="MFD1845325.1"/>
    </source>
</evidence>
<keyword evidence="1" id="KW-1133">Transmembrane helix</keyword>
<proteinExistence type="predicted"/>
<gene>
    <name evidence="2" type="ORF">ACFSFX_01770</name>
</gene>
<evidence type="ECO:0008006" key="4">
    <source>
        <dbReference type="Google" id="ProtNLM"/>
    </source>
</evidence>
<feature type="transmembrane region" description="Helical" evidence="1">
    <location>
        <begin position="261"/>
        <end position="280"/>
    </location>
</feature>
<sequence length="289" mass="29584">MRTFGAAFFTLVALVLAGIALPGAWIDRNLVQVDGFVELAGPLGSDPEFQAQLTSALATEATANAGLPEALTGIVEPLIAEAASNVVGLPGYPEAWNDTLRRSHELSFPADADVFNGVDSPEPVRLDLAPVLALALQEVGTTLGVDVPAPEQTLVEVASPERQSTVGQLAALAGLWPILGAGAVVSALSALGLARRRSTTLAFLGLGTAALGVLYWAGARSAPEILERVRAERGASEGSISALFQDGLVARAAEVGEPLCLAVIGVGVVLLLGGVVSRLISGRQRTTVA</sequence>
<evidence type="ECO:0000256" key="1">
    <source>
        <dbReference type="SAM" id="Phobius"/>
    </source>
</evidence>
<feature type="transmembrane region" description="Helical" evidence="1">
    <location>
        <begin position="201"/>
        <end position="218"/>
    </location>
</feature>
<evidence type="ECO:0000313" key="3">
    <source>
        <dbReference type="Proteomes" id="UP001597307"/>
    </source>
</evidence>